<protein>
    <submittedName>
        <fullName evidence="1">Uncharacterized protein</fullName>
    </submittedName>
</protein>
<dbReference type="AlphaFoldDB" id="A0A397TQI6"/>
<dbReference type="Proteomes" id="UP000265703">
    <property type="component" value="Unassembled WGS sequence"/>
</dbReference>
<evidence type="ECO:0000313" key="2">
    <source>
        <dbReference type="Proteomes" id="UP000265703"/>
    </source>
</evidence>
<comment type="caution">
    <text evidence="1">The sequence shown here is derived from an EMBL/GenBank/DDBJ whole genome shotgun (WGS) entry which is preliminary data.</text>
</comment>
<gene>
    <name evidence="1" type="ORF">C1645_811043</name>
</gene>
<sequence length="80" mass="9166">MLILLQSRLKRKNGSLYFQFDTGIRNGSLGFQIKILSNGSFLFCRLSFGSDSALEIEMEIFASGLEKSKYKFYLLLDLEN</sequence>
<evidence type="ECO:0000313" key="1">
    <source>
        <dbReference type="EMBL" id="RIA99699.1"/>
    </source>
</evidence>
<organism evidence="1 2">
    <name type="scientific">Glomus cerebriforme</name>
    <dbReference type="NCBI Taxonomy" id="658196"/>
    <lineage>
        <taxon>Eukaryota</taxon>
        <taxon>Fungi</taxon>
        <taxon>Fungi incertae sedis</taxon>
        <taxon>Mucoromycota</taxon>
        <taxon>Glomeromycotina</taxon>
        <taxon>Glomeromycetes</taxon>
        <taxon>Glomerales</taxon>
        <taxon>Glomeraceae</taxon>
        <taxon>Glomus</taxon>
    </lineage>
</organism>
<dbReference type="EMBL" id="QKYT01000001">
    <property type="protein sequence ID" value="RIA99699.1"/>
    <property type="molecule type" value="Genomic_DNA"/>
</dbReference>
<proteinExistence type="predicted"/>
<reference evidence="1 2" key="1">
    <citation type="submission" date="2018-06" db="EMBL/GenBank/DDBJ databases">
        <title>Comparative genomics reveals the genomic features of Rhizophagus irregularis, R. cerebriforme, R. diaphanum and Gigaspora rosea, and their symbiotic lifestyle signature.</title>
        <authorList>
            <person name="Morin E."/>
            <person name="San Clemente H."/>
            <person name="Chen E.C.H."/>
            <person name="De La Providencia I."/>
            <person name="Hainaut M."/>
            <person name="Kuo A."/>
            <person name="Kohler A."/>
            <person name="Murat C."/>
            <person name="Tang N."/>
            <person name="Roy S."/>
            <person name="Loubradou J."/>
            <person name="Henrissat B."/>
            <person name="Grigoriev I.V."/>
            <person name="Corradi N."/>
            <person name="Roux C."/>
            <person name="Martin F.M."/>
        </authorList>
    </citation>
    <scope>NUCLEOTIDE SEQUENCE [LARGE SCALE GENOMIC DNA]</scope>
    <source>
        <strain evidence="1 2">DAOM 227022</strain>
    </source>
</reference>
<keyword evidence="2" id="KW-1185">Reference proteome</keyword>
<accession>A0A397TQI6</accession>
<name>A0A397TQI6_9GLOM</name>